<dbReference type="PROSITE" id="PS52050">
    <property type="entry name" value="WYL"/>
    <property type="match status" value="1"/>
</dbReference>
<dbReference type="InterPro" id="IPR001034">
    <property type="entry name" value="DeoR_HTH"/>
</dbReference>
<dbReference type="Pfam" id="PF08279">
    <property type="entry name" value="HTH_11"/>
    <property type="match status" value="1"/>
</dbReference>
<comment type="caution">
    <text evidence="4">The sequence shown here is derived from an EMBL/GenBank/DDBJ whole genome shotgun (WGS) entry which is preliminary data.</text>
</comment>
<evidence type="ECO:0000259" key="3">
    <source>
        <dbReference type="PROSITE" id="PS51000"/>
    </source>
</evidence>
<evidence type="ECO:0000256" key="1">
    <source>
        <dbReference type="ARBA" id="ARBA00023015"/>
    </source>
</evidence>
<dbReference type="Gene3D" id="1.10.10.10">
    <property type="entry name" value="Winged helix-like DNA-binding domain superfamily/Winged helix DNA-binding domain"/>
    <property type="match status" value="1"/>
</dbReference>
<dbReference type="SUPFAM" id="SSF46785">
    <property type="entry name" value="Winged helix' DNA-binding domain"/>
    <property type="match status" value="1"/>
</dbReference>
<reference evidence="4 5" key="1">
    <citation type="journal article" date="2024" name="Fungal Genet. Biol.">
        <title>The porcine skin microbiome exhibits broad fungal antagonism.</title>
        <authorList>
            <person name="De La Cruz K.F."/>
            <person name="Townsend E.C."/>
            <person name="Alex Cheong J.Z."/>
            <person name="Salamzade R."/>
            <person name="Liu A."/>
            <person name="Sandstrom S."/>
            <person name="Davila E."/>
            <person name="Huang L."/>
            <person name="Xu K.H."/>
            <person name="Wu S.Y."/>
            <person name="Meudt J.J."/>
            <person name="Shanmuganayagam D."/>
            <person name="Gibson A.L.F."/>
            <person name="Kalan L.R."/>
        </authorList>
    </citation>
    <scope>NUCLEOTIDE SEQUENCE [LARGE SCALE GENOMIC DNA]</scope>
    <source>
        <strain evidence="4 5">LK2625</strain>
    </source>
</reference>
<dbReference type="RefSeq" id="WP_368630101.1">
    <property type="nucleotide sequence ID" value="NZ_JAYWLU010000023.1"/>
</dbReference>
<dbReference type="PANTHER" id="PTHR34580">
    <property type="match status" value="1"/>
</dbReference>
<dbReference type="InterPro" id="IPR013196">
    <property type="entry name" value="HTH_11"/>
</dbReference>
<dbReference type="InterPro" id="IPR028349">
    <property type="entry name" value="PafC-like"/>
</dbReference>
<protein>
    <submittedName>
        <fullName evidence="4">WYL domain-containing protein</fullName>
    </submittedName>
</protein>
<organism evidence="4 5">
    <name type="scientific">Kocuria carniphila</name>
    <dbReference type="NCBI Taxonomy" id="262208"/>
    <lineage>
        <taxon>Bacteria</taxon>
        <taxon>Bacillati</taxon>
        <taxon>Actinomycetota</taxon>
        <taxon>Actinomycetes</taxon>
        <taxon>Micrococcales</taxon>
        <taxon>Micrococcaceae</taxon>
        <taxon>Kocuria</taxon>
    </lineage>
</organism>
<evidence type="ECO:0000313" key="5">
    <source>
        <dbReference type="Proteomes" id="UP001558481"/>
    </source>
</evidence>
<dbReference type="PANTHER" id="PTHR34580:SF1">
    <property type="entry name" value="PROTEIN PAFC"/>
    <property type="match status" value="1"/>
</dbReference>
<dbReference type="InterPro" id="IPR026881">
    <property type="entry name" value="WYL_dom"/>
</dbReference>
<gene>
    <name evidence="4" type="ORF">VVR66_15155</name>
</gene>
<dbReference type="Pfam" id="PF13280">
    <property type="entry name" value="WYL"/>
    <property type="match status" value="1"/>
</dbReference>
<dbReference type="Pfam" id="PF25583">
    <property type="entry name" value="WCX"/>
    <property type="match status" value="1"/>
</dbReference>
<dbReference type="InterPro" id="IPR057727">
    <property type="entry name" value="WCX_dom"/>
</dbReference>
<evidence type="ECO:0000313" key="4">
    <source>
        <dbReference type="EMBL" id="MEX3596052.1"/>
    </source>
</evidence>
<name>A0ABV3V9E6_9MICC</name>
<accession>A0ABV3V9E6</accession>
<keyword evidence="2" id="KW-0804">Transcription</keyword>
<feature type="domain" description="HTH deoR-type" evidence="3">
    <location>
        <begin position="3"/>
        <end position="62"/>
    </location>
</feature>
<keyword evidence="5" id="KW-1185">Reference proteome</keyword>
<dbReference type="InterPro" id="IPR036390">
    <property type="entry name" value="WH_DNA-bd_sf"/>
</dbReference>
<dbReference type="Proteomes" id="UP001558481">
    <property type="component" value="Unassembled WGS sequence"/>
</dbReference>
<dbReference type="EMBL" id="JAYWLU010000023">
    <property type="protein sequence ID" value="MEX3596052.1"/>
    <property type="molecule type" value="Genomic_DNA"/>
</dbReference>
<evidence type="ECO:0000256" key="2">
    <source>
        <dbReference type="ARBA" id="ARBA00023163"/>
    </source>
</evidence>
<sequence>MERPQRLLAMLVALQANRQMTAAELAEQFGVSRRTILRDIKVLADADISVIAERGRYGGVALLPGAEVDVNRLTGSEAEVLELIGVDLARARQLGIEAAARTAAQKIASRRPWPHGESTHLLPLAEVVAIDNSGWFAPEEPADVAALTRDIRHGRKLRIDYRASGQPASRERDVDPYGVFSRGGRWYLIAEVNDQPRMFALARLRSWAVLDEERQIRDDLKLGDLAATLVSGLEERHSIRVTAVLDAKIEDMARRILGTRLLSVEATESSSSVRITIGYDQLDAVRQLLQFAEKIEVIDPPEARALVAHLADTITVRHRARSET</sequence>
<proteinExistence type="predicted"/>
<dbReference type="PROSITE" id="PS51000">
    <property type="entry name" value="HTH_DEOR_2"/>
    <property type="match status" value="1"/>
</dbReference>
<keyword evidence="1" id="KW-0805">Transcription regulation</keyword>
<dbReference type="InterPro" id="IPR051534">
    <property type="entry name" value="CBASS_pafABC_assoc_protein"/>
</dbReference>
<dbReference type="PIRSF" id="PIRSF016838">
    <property type="entry name" value="PafC"/>
    <property type="match status" value="1"/>
</dbReference>
<dbReference type="InterPro" id="IPR036388">
    <property type="entry name" value="WH-like_DNA-bd_sf"/>
</dbReference>